<keyword evidence="7" id="KW-1185">Reference proteome</keyword>
<gene>
    <name evidence="6" type="ORF">D7X96_34400</name>
</gene>
<dbReference type="AlphaFoldDB" id="A0A3A8PU47"/>
<protein>
    <submittedName>
        <fullName evidence="6">LysR family transcriptional regulator</fullName>
    </submittedName>
</protein>
<dbReference type="FunFam" id="1.10.10.10:FF:000001">
    <property type="entry name" value="LysR family transcriptional regulator"/>
    <property type="match status" value="1"/>
</dbReference>
<comment type="similarity">
    <text evidence="1">Belongs to the LysR transcriptional regulatory family.</text>
</comment>
<evidence type="ECO:0000256" key="4">
    <source>
        <dbReference type="ARBA" id="ARBA00023163"/>
    </source>
</evidence>
<proteinExistence type="inferred from homology"/>
<dbReference type="SUPFAM" id="SSF46785">
    <property type="entry name" value="Winged helix' DNA-binding domain"/>
    <property type="match status" value="1"/>
</dbReference>
<dbReference type="GO" id="GO:0003700">
    <property type="term" value="F:DNA-binding transcription factor activity"/>
    <property type="evidence" value="ECO:0007669"/>
    <property type="project" value="InterPro"/>
</dbReference>
<keyword evidence="2" id="KW-0805">Transcription regulation</keyword>
<sequence length="321" mass="36153">MPSAPPPILPIYPGSGVQTWSVWTMELRHLRYFVAVAEELSFTRAAKRLHIAQPPLSQQIRKFETELGGALFEREGRAVRLTRLGRELLPEAHQLLERARRFQEHAARQARGEQDVLVLGLISSFATPRFAAMLRAFQKKVPGVHIELSNHPSSWQLEALERGTLDVGILRPRERMPPDVVSHLIRREPFRLAVPARHPFAKRKAVAWKDLRDEPLVLVEPGVAPPDYYAGFFDRLRDAGVEPAVRQYAQNVATKIWFVSAGFGIAPMPHTPDTEHHSGVAFIDLPEDAPVTNTVIAWRKAGSTPALLRFVDFARESFAAR</sequence>
<accession>A0A3A8PU47</accession>
<dbReference type="Pfam" id="PF03466">
    <property type="entry name" value="LysR_substrate"/>
    <property type="match status" value="1"/>
</dbReference>
<dbReference type="PROSITE" id="PS50931">
    <property type="entry name" value="HTH_LYSR"/>
    <property type="match status" value="1"/>
</dbReference>
<dbReference type="SUPFAM" id="SSF53850">
    <property type="entry name" value="Periplasmic binding protein-like II"/>
    <property type="match status" value="1"/>
</dbReference>
<evidence type="ECO:0000313" key="6">
    <source>
        <dbReference type="EMBL" id="RKH59986.1"/>
    </source>
</evidence>
<evidence type="ECO:0000256" key="2">
    <source>
        <dbReference type="ARBA" id="ARBA00023015"/>
    </source>
</evidence>
<feature type="domain" description="HTH lysR-type" evidence="5">
    <location>
        <begin position="25"/>
        <end position="82"/>
    </location>
</feature>
<keyword evidence="4" id="KW-0804">Transcription</keyword>
<dbReference type="Gene3D" id="3.40.190.10">
    <property type="entry name" value="Periplasmic binding protein-like II"/>
    <property type="match status" value="2"/>
</dbReference>
<dbReference type="InterPro" id="IPR036388">
    <property type="entry name" value="WH-like_DNA-bd_sf"/>
</dbReference>
<dbReference type="Gene3D" id="1.10.10.10">
    <property type="entry name" value="Winged helix-like DNA-binding domain superfamily/Winged helix DNA-binding domain"/>
    <property type="match status" value="1"/>
</dbReference>
<dbReference type="PRINTS" id="PR00039">
    <property type="entry name" value="HTHLYSR"/>
</dbReference>
<keyword evidence="3" id="KW-0238">DNA-binding</keyword>
<evidence type="ECO:0000259" key="5">
    <source>
        <dbReference type="PROSITE" id="PS50931"/>
    </source>
</evidence>
<dbReference type="GO" id="GO:0032993">
    <property type="term" value="C:protein-DNA complex"/>
    <property type="evidence" value="ECO:0007669"/>
    <property type="project" value="TreeGrafter"/>
</dbReference>
<dbReference type="GO" id="GO:0003677">
    <property type="term" value="F:DNA binding"/>
    <property type="evidence" value="ECO:0007669"/>
    <property type="project" value="UniProtKB-KW"/>
</dbReference>
<dbReference type="PANTHER" id="PTHR30346:SF0">
    <property type="entry name" value="HCA OPERON TRANSCRIPTIONAL ACTIVATOR HCAR"/>
    <property type="match status" value="1"/>
</dbReference>
<name>A0A3A8PU47_9BACT</name>
<comment type="caution">
    <text evidence="6">The sequence shown here is derived from an EMBL/GenBank/DDBJ whole genome shotgun (WGS) entry which is preliminary data.</text>
</comment>
<dbReference type="PANTHER" id="PTHR30346">
    <property type="entry name" value="TRANSCRIPTIONAL DUAL REGULATOR HCAR-RELATED"/>
    <property type="match status" value="1"/>
</dbReference>
<evidence type="ECO:0000313" key="7">
    <source>
        <dbReference type="Proteomes" id="UP000282656"/>
    </source>
</evidence>
<dbReference type="InterPro" id="IPR000847">
    <property type="entry name" value="LysR_HTH_N"/>
</dbReference>
<dbReference type="InterPro" id="IPR036390">
    <property type="entry name" value="WH_DNA-bd_sf"/>
</dbReference>
<dbReference type="Pfam" id="PF00126">
    <property type="entry name" value="HTH_1"/>
    <property type="match status" value="1"/>
</dbReference>
<dbReference type="EMBL" id="RAWM01000157">
    <property type="protein sequence ID" value="RKH59986.1"/>
    <property type="molecule type" value="Genomic_DNA"/>
</dbReference>
<evidence type="ECO:0000256" key="1">
    <source>
        <dbReference type="ARBA" id="ARBA00009437"/>
    </source>
</evidence>
<evidence type="ECO:0000256" key="3">
    <source>
        <dbReference type="ARBA" id="ARBA00023125"/>
    </source>
</evidence>
<dbReference type="InterPro" id="IPR005119">
    <property type="entry name" value="LysR_subst-bd"/>
</dbReference>
<dbReference type="CDD" id="cd08414">
    <property type="entry name" value="PBP2_LTTR_aromatics_like"/>
    <property type="match status" value="1"/>
</dbReference>
<organism evidence="6 7">
    <name type="scientific">Corallococcus interemptor</name>
    <dbReference type="NCBI Taxonomy" id="2316720"/>
    <lineage>
        <taxon>Bacteria</taxon>
        <taxon>Pseudomonadati</taxon>
        <taxon>Myxococcota</taxon>
        <taxon>Myxococcia</taxon>
        <taxon>Myxococcales</taxon>
        <taxon>Cystobacterineae</taxon>
        <taxon>Myxococcaceae</taxon>
        <taxon>Corallococcus</taxon>
    </lineage>
</organism>
<reference evidence="7" key="1">
    <citation type="submission" date="2018-09" db="EMBL/GenBank/DDBJ databases">
        <authorList>
            <person name="Livingstone P.G."/>
            <person name="Whitworth D.E."/>
        </authorList>
    </citation>
    <scope>NUCLEOTIDE SEQUENCE [LARGE SCALE GENOMIC DNA]</scope>
    <source>
        <strain evidence="7">AB047A</strain>
    </source>
</reference>
<dbReference type="Proteomes" id="UP000282656">
    <property type="component" value="Unassembled WGS sequence"/>
</dbReference>